<evidence type="ECO:0000313" key="17">
    <source>
        <dbReference type="EMBL" id="KIM30518.1"/>
    </source>
</evidence>
<dbReference type="GO" id="GO:0009308">
    <property type="term" value="P:amine metabolic process"/>
    <property type="evidence" value="ECO:0007669"/>
    <property type="project" value="UniProtKB-UniRule"/>
</dbReference>
<evidence type="ECO:0000256" key="6">
    <source>
        <dbReference type="ARBA" id="ARBA00022723"/>
    </source>
</evidence>
<comment type="similarity">
    <text evidence="4 13">Belongs to the copper/topaquinone oxidase family.</text>
</comment>
<dbReference type="Proteomes" id="UP000054097">
    <property type="component" value="Unassembled WGS sequence"/>
</dbReference>
<dbReference type="PROSITE" id="PS01164">
    <property type="entry name" value="COPPER_AMINE_OXID_1"/>
    <property type="match status" value="1"/>
</dbReference>
<dbReference type="Pfam" id="PF01179">
    <property type="entry name" value="Cu_amine_oxid"/>
    <property type="match status" value="1"/>
</dbReference>
<evidence type="ECO:0000256" key="12">
    <source>
        <dbReference type="PIRSR" id="PIRSR600269-51"/>
    </source>
</evidence>
<dbReference type="InterPro" id="IPR049948">
    <property type="entry name" value="Cu_Am_ox_TPQ-bd"/>
</dbReference>
<keyword evidence="8 13" id="KW-0560">Oxidoreductase</keyword>
<dbReference type="EMBL" id="KN824284">
    <property type="protein sequence ID" value="KIM30518.1"/>
    <property type="molecule type" value="Genomic_DNA"/>
</dbReference>
<evidence type="ECO:0000256" key="14">
    <source>
        <dbReference type="SAM" id="MobiDB-lite"/>
    </source>
</evidence>
<feature type="active site" description="Proton acceptor" evidence="11">
    <location>
        <position position="332"/>
    </location>
</feature>
<proteinExistence type="inferred from homology"/>
<comment type="cofactor">
    <cofactor evidence="13">
        <name>Cu cation</name>
        <dbReference type="ChEBI" id="CHEBI:23378"/>
    </cofactor>
    <text evidence="13">Contains 1 topaquinone per subunit.</text>
</comment>
<keyword evidence="18" id="KW-1185">Reference proteome</keyword>
<evidence type="ECO:0000256" key="1">
    <source>
        <dbReference type="ARBA" id="ARBA00001935"/>
    </source>
</evidence>
<feature type="modified residue" description="2',4',5'-topaquinone" evidence="12">
    <location>
        <position position="417"/>
    </location>
</feature>
<dbReference type="PANTHER" id="PTHR10638">
    <property type="entry name" value="COPPER AMINE OXIDASE"/>
    <property type="match status" value="1"/>
</dbReference>
<evidence type="ECO:0000256" key="13">
    <source>
        <dbReference type="RuleBase" id="RU000672"/>
    </source>
</evidence>
<evidence type="ECO:0000259" key="15">
    <source>
        <dbReference type="Pfam" id="PF01179"/>
    </source>
</evidence>
<evidence type="ECO:0000256" key="7">
    <source>
        <dbReference type="ARBA" id="ARBA00022772"/>
    </source>
</evidence>
<evidence type="ECO:0000256" key="8">
    <source>
        <dbReference type="ARBA" id="ARBA00023002"/>
    </source>
</evidence>
<feature type="region of interest" description="Disordered" evidence="14">
    <location>
        <begin position="209"/>
        <end position="234"/>
    </location>
</feature>
<comment type="cofactor">
    <cofactor evidence="2">
        <name>Mn(2+)</name>
        <dbReference type="ChEBI" id="CHEBI:29035"/>
    </cofactor>
</comment>
<evidence type="ECO:0000259" key="16">
    <source>
        <dbReference type="Pfam" id="PF02728"/>
    </source>
</evidence>
<dbReference type="HOGENOM" id="CLU_011500_3_2_1"/>
<dbReference type="EC" id="1.4.3.-" evidence="13"/>
<feature type="domain" description="Copper amine oxidase N3-terminal" evidence="16">
    <location>
        <begin position="111"/>
        <end position="201"/>
    </location>
</feature>
<evidence type="ECO:0000256" key="4">
    <source>
        <dbReference type="ARBA" id="ARBA00007983"/>
    </source>
</evidence>
<feature type="domain" description="Copper amine oxidase catalytic" evidence="15">
    <location>
        <begin position="261"/>
        <end position="669"/>
    </location>
</feature>
<dbReference type="InterPro" id="IPR015802">
    <property type="entry name" value="Cu_amine_oxidase_N3"/>
</dbReference>
<comment type="cofactor">
    <cofactor evidence="1">
        <name>Cu cation</name>
        <dbReference type="ChEBI" id="CHEBI:23378"/>
    </cofactor>
</comment>
<reference evidence="17 18" key="1">
    <citation type="submission" date="2014-04" db="EMBL/GenBank/DDBJ databases">
        <authorList>
            <consortium name="DOE Joint Genome Institute"/>
            <person name="Kuo A."/>
            <person name="Zuccaro A."/>
            <person name="Kohler A."/>
            <person name="Nagy L.G."/>
            <person name="Floudas D."/>
            <person name="Copeland A."/>
            <person name="Barry K.W."/>
            <person name="Cichocki N."/>
            <person name="Veneault-Fourrey C."/>
            <person name="LaButti K."/>
            <person name="Lindquist E.A."/>
            <person name="Lipzen A."/>
            <person name="Lundell T."/>
            <person name="Morin E."/>
            <person name="Murat C."/>
            <person name="Sun H."/>
            <person name="Tunlid A."/>
            <person name="Henrissat B."/>
            <person name="Grigoriev I.V."/>
            <person name="Hibbett D.S."/>
            <person name="Martin F."/>
            <person name="Nordberg H.P."/>
            <person name="Cantor M.N."/>
            <person name="Hua S.X."/>
        </authorList>
    </citation>
    <scope>NUCLEOTIDE SEQUENCE [LARGE SCALE GENOMIC DNA]</scope>
    <source>
        <strain evidence="17 18">MAFF 305830</strain>
    </source>
</reference>
<reference evidence="18" key="2">
    <citation type="submission" date="2015-01" db="EMBL/GenBank/DDBJ databases">
        <title>Evolutionary Origins and Diversification of the Mycorrhizal Mutualists.</title>
        <authorList>
            <consortium name="DOE Joint Genome Institute"/>
            <consortium name="Mycorrhizal Genomics Consortium"/>
            <person name="Kohler A."/>
            <person name="Kuo A."/>
            <person name="Nagy L.G."/>
            <person name="Floudas D."/>
            <person name="Copeland A."/>
            <person name="Barry K.W."/>
            <person name="Cichocki N."/>
            <person name="Veneault-Fourrey C."/>
            <person name="LaButti K."/>
            <person name="Lindquist E.A."/>
            <person name="Lipzen A."/>
            <person name="Lundell T."/>
            <person name="Morin E."/>
            <person name="Murat C."/>
            <person name="Riley R."/>
            <person name="Ohm R."/>
            <person name="Sun H."/>
            <person name="Tunlid A."/>
            <person name="Henrissat B."/>
            <person name="Grigoriev I.V."/>
            <person name="Hibbett D.S."/>
            <person name="Martin F."/>
        </authorList>
    </citation>
    <scope>NUCLEOTIDE SEQUENCE [LARGE SCALE GENOMIC DNA]</scope>
    <source>
        <strain evidence="18">MAFF 305830</strain>
    </source>
</reference>
<keyword evidence="9 13" id="KW-0186">Copper</keyword>
<evidence type="ECO:0000256" key="5">
    <source>
        <dbReference type="ARBA" id="ARBA00011738"/>
    </source>
</evidence>
<keyword evidence="6 13" id="KW-0479">Metal-binding</keyword>
<dbReference type="STRING" id="933852.A0A0C2WWL7"/>
<feature type="active site" description="Schiff-base intermediate with substrate; via topaquinone" evidence="11">
    <location>
        <position position="417"/>
    </location>
</feature>
<comment type="subunit">
    <text evidence="5">Homodimer.</text>
</comment>
<keyword evidence="10" id="KW-0464">Manganese</keyword>
<accession>A0A0C2WWL7</accession>
<dbReference type="GO" id="GO:0048038">
    <property type="term" value="F:quinone binding"/>
    <property type="evidence" value="ECO:0007669"/>
    <property type="project" value="InterPro"/>
</dbReference>
<dbReference type="InterPro" id="IPR016182">
    <property type="entry name" value="Cu_amine_oxidase_N-reg"/>
</dbReference>
<dbReference type="Gene3D" id="3.10.450.40">
    <property type="match status" value="2"/>
</dbReference>
<dbReference type="InterPro" id="IPR036460">
    <property type="entry name" value="Cu_amine_oxidase_C_sf"/>
</dbReference>
<dbReference type="OrthoDB" id="5379943at2759"/>
<feature type="compositionally biased region" description="Low complexity" evidence="14">
    <location>
        <begin position="212"/>
        <end position="223"/>
    </location>
</feature>
<dbReference type="SUPFAM" id="SSF49998">
    <property type="entry name" value="Amine oxidase catalytic domain"/>
    <property type="match status" value="1"/>
</dbReference>
<dbReference type="GO" id="GO:0008131">
    <property type="term" value="F:primary methylamine oxidase activity"/>
    <property type="evidence" value="ECO:0007669"/>
    <property type="project" value="InterPro"/>
</dbReference>
<keyword evidence="7 11" id="KW-0801">TPQ</keyword>
<evidence type="ECO:0000256" key="9">
    <source>
        <dbReference type="ARBA" id="ARBA00023008"/>
    </source>
</evidence>
<dbReference type="PANTHER" id="PTHR10638:SF86">
    <property type="entry name" value="COPPER AMINE OXIDASE 1-RELATED"/>
    <property type="match status" value="1"/>
</dbReference>
<organism evidence="17 18">
    <name type="scientific">Serendipita vermifera MAFF 305830</name>
    <dbReference type="NCBI Taxonomy" id="933852"/>
    <lineage>
        <taxon>Eukaryota</taxon>
        <taxon>Fungi</taxon>
        <taxon>Dikarya</taxon>
        <taxon>Basidiomycota</taxon>
        <taxon>Agaricomycotina</taxon>
        <taxon>Agaricomycetes</taxon>
        <taxon>Sebacinales</taxon>
        <taxon>Serendipitaceae</taxon>
        <taxon>Serendipita</taxon>
    </lineage>
</organism>
<dbReference type="SUPFAM" id="SSF54416">
    <property type="entry name" value="Amine oxidase N-terminal region"/>
    <property type="match status" value="2"/>
</dbReference>
<evidence type="ECO:0000313" key="18">
    <source>
        <dbReference type="Proteomes" id="UP000054097"/>
    </source>
</evidence>
<dbReference type="InterPro" id="IPR015798">
    <property type="entry name" value="Cu_amine_oxidase_C"/>
</dbReference>
<sequence length="703" mass="78540">MTTMHPLDPLTPQEISNIARTIRIELVKEGIRAFKFLTASLVPPKKADVLEALGIVTEPILSVKSKPALIRVAEADFVNPADGYTYNVTLTENEGNWTIKKYERLPEGVHPQITPEELNQADEAVRRDKKIIELAAEIGVTAEQLHADGWSIGYDDRFEPHRRLQQCLLFARYGPHENLYAHPLDFFPVLDSNTMEVLHVDFAAHRTKPDGSLSLSTTEPPSLQQSGQDCCERPRIPPPTKAFEYLPDRTGLKPRQDLKPLHIVQPEGPSFTVKGHIVEWQKWSMHVAFSSREGLAISTITYNDNGTVRPLFYRISLAEMVAAPHARKFAFDEGEYGIGTQANDLTLGCDCLGTIHYMPGSYIGHSGEPITIKRAICIHEEDAGILWKHTDFRPGGRSHSVRSRRLVVSMIATVANYEYAWYYYFYQDGSISYEVRLTGVLNVYVLAPGEPSAPFGTTVAPQINAHYHQHIFSLRIDPCIDGIKNTVLESDIVPLAAPTGSAENWAGNGFTVEERAVKNAKEGARTYDFIKDRRWTIVNRAKTHYASGRPVGYGLQVRGACIDLLAKPDSWIGKRAMFATKSLWVVRDDENNPRMWPAGKYVPQTRSDPEDSVATWCSEDESLEDQDIVLFLTMGITHIPHPEQWPVMPVEKLEISLKPLSFFEQNPALDVPGSVDPKSTLAFDEQHQNETQGAPGGTGSCCS</sequence>
<evidence type="ECO:0000256" key="2">
    <source>
        <dbReference type="ARBA" id="ARBA00001936"/>
    </source>
</evidence>
<dbReference type="AlphaFoldDB" id="A0A0C2WWL7"/>
<dbReference type="Pfam" id="PF02728">
    <property type="entry name" value="Cu_amine_oxidN3"/>
    <property type="match status" value="1"/>
</dbReference>
<protein>
    <recommendedName>
        <fullName evidence="13">Amine oxidase</fullName>
        <ecNumber evidence="13">1.4.3.-</ecNumber>
    </recommendedName>
</protein>
<dbReference type="GO" id="GO:0005507">
    <property type="term" value="F:copper ion binding"/>
    <property type="evidence" value="ECO:0007669"/>
    <property type="project" value="InterPro"/>
</dbReference>
<dbReference type="Gene3D" id="2.70.98.20">
    <property type="entry name" value="Copper amine oxidase, catalytic domain"/>
    <property type="match status" value="1"/>
</dbReference>
<dbReference type="InterPro" id="IPR000269">
    <property type="entry name" value="Cu_amine_oxidase"/>
</dbReference>
<gene>
    <name evidence="17" type="ORF">M408DRAFT_323262</name>
</gene>
<comment type="PTM">
    <text evidence="12 13">Topaquinone (TPQ) is generated by copper-dependent autoxidation of a specific tyrosyl residue.</text>
</comment>
<evidence type="ECO:0000256" key="3">
    <source>
        <dbReference type="ARBA" id="ARBA00001947"/>
    </source>
</evidence>
<evidence type="ECO:0000256" key="11">
    <source>
        <dbReference type="PIRSR" id="PIRSR600269-50"/>
    </source>
</evidence>
<comment type="cofactor">
    <cofactor evidence="3">
        <name>Zn(2+)</name>
        <dbReference type="ChEBI" id="CHEBI:29105"/>
    </cofactor>
</comment>
<name>A0A0C2WWL7_SERVB</name>
<evidence type="ECO:0000256" key="10">
    <source>
        <dbReference type="ARBA" id="ARBA00023211"/>
    </source>
</evidence>